<evidence type="ECO:0000256" key="5">
    <source>
        <dbReference type="ARBA" id="ARBA00022723"/>
    </source>
</evidence>
<evidence type="ECO:0000256" key="2">
    <source>
        <dbReference type="ARBA" id="ARBA00011738"/>
    </source>
</evidence>
<evidence type="ECO:0000256" key="11">
    <source>
        <dbReference type="ARBA" id="ARBA00023204"/>
    </source>
</evidence>
<dbReference type="InterPro" id="IPR016281">
    <property type="entry name" value="Endonuclease_RusA"/>
</dbReference>
<dbReference type="EMBL" id="AGCA01000131">
    <property type="protein sequence ID" value="EGY29421.1"/>
    <property type="molecule type" value="Genomic_DNA"/>
</dbReference>
<dbReference type="GO" id="GO:0006310">
    <property type="term" value="P:DNA recombination"/>
    <property type="evidence" value="ECO:0007669"/>
    <property type="project" value="UniProtKB-KW"/>
</dbReference>
<keyword evidence="11 15" id="KW-0234">DNA repair</keyword>
<keyword evidence="8 15" id="KW-0378">Hydrolase</keyword>
<accession>G2GXV8</accession>
<dbReference type="Proteomes" id="UP000004116">
    <property type="component" value="Unassembled WGS sequence"/>
</dbReference>
<organism evidence="16 17">
    <name type="scientific">Candidatus Regiella insecticola 5.15</name>
    <dbReference type="NCBI Taxonomy" id="1005043"/>
    <lineage>
        <taxon>Bacteria</taxon>
        <taxon>Pseudomonadati</taxon>
        <taxon>Pseudomonadota</taxon>
        <taxon>Gammaproteobacteria</taxon>
        <taxon>Enterobacterales</taxon>
        <taxon>Enterobacteriaceae</taxon>
        <taxon>aphid secondary symbionts</taxon>
        <taxon>Candidatus Regiella</taxon>
    </lineage>
</organism>
<evidence type="ECO:0000256" key="15">
    <source>
        <dbReference type="PIRNR" id="PIRNR001007"/>
    </source>
</evidence>
<dbReference type="InterPro" id="IPR036614">
    <property type="entry name" value="RusA-like_sf"/>
</dbReference>
<dbReference type="OrthoDB" id="73971at2"/>
<keyword evidence="9" id="KW-0460">Magnesium</keyword>
<comment type="caution">
    <text evidence="16">The sequence shown here is derived from an EMBL/GenBank/DDBJ whole genome shotgun (WGS) entry which is preliminary data.</text>
</comment>
<evidence type="ECO:0000256" key="14">
    <source>
        <dbReference type="ARBA" id="ARBA00029488"/>
    </source>
</evidence>
<protein>
    <recommendedName>
        <fullName evidence="3 15">Crossover junction endodeoxyribonuclease rusA</fullName>
        <ecNumber evidence="14 15">3.1.21.10</ecNumber>
    </recommendedName>
</protein>
<dbReference type="AlphaFoldDB" id="G2GXV8"/>
<evidence type="ECO:0000256" key="8">
    <source>
        <dbReference type="ARBA" id="ARBA00022801"/>
    </source>
</evidence>
<comment type="function">
    <text evidence="12">Endonuclease that resolves Holliday junction intermediates made during homologous genetic recombination and DNA repair. Exhibits sequence and structure-selective cleavage of four-way DNA junctions, where it introduces symmetrical nicks in two strands of the same polarity at the 5' side of CC dinucleotides. Corrects the defects in genetic recombination and DNA repair associated with inactivation of RuvAB or RuvC.</text>
</comment>
<name>G2GXV8_9ENTR</name>
<keyword evidence="4 15" id="KW-0540">Nuclease</keyword>
<dbReference type="SUPFAM" id="SSF103084">
    <property type="entry name" value="Holliday junction resolvase RusA"/>
    <property type="match status" value="1"/>
</dbReference>
<keyword evidence="5" id="KW-0479">Metal-binding</keyword>
<keyword evidence="6 15" id="KW-0255">Endonuclease</keyword>
<dbReference type="GO" id="GO:0006281">
    <property type="term" value="P:DNA repair"/>
    <property type="evidence" value="ECO:0007669"/>
    <property type="project" value="UniProtKB-KW"/>
</dbReference>
<keyword evidence="10" id="KW-0233">DNA recombination</keyword>
<dbReference type="PIRSF" id="PIRSF001007">
    <property type="entry name" value="RusA"/>
    <property type="match status" value="1"/>
</dbReference>
<evidence type="ECO:0000256" key="3">
    <source>
        <dbReference type="ARBA" id="ARBA00014885"/>
    </source>
</evidence>
<evidence type="ECO:0000256" key="4">
    <source>
        <dbReference type="ARBA" id="ARBA00022722"/>
    </source>
</evidence>
<gene>
    <name evidence="16" type="ORF">Rin_00006020</name>
</gene>
<dbReference type="Gene3D" id="3.30.1330.70">
    <property type="entry name" value="Holliday junction resolvase RusA"/>
    <property type="match status" value="1"/>
</dbReference>
<comment type="catalytic activity">
    <reaction evidence="13 15">
        <text>Endonucleolytic cleavage at a junction such as a reciprocal single-stranded crossover between two homologous DNA duplexes (Holliday junction).</text>
        <dbReference type="EC" id="3.1.21.10"/>
    </reaction>
</comment>
<evidence type="ECO:0000256" key="1">
    <source>
        <dbReference type="ARBA" id="ARBA00001946"/>
    </source>
</evidence>
<keyword evidence="17" id="KW-1185">Reference proteome</keyword>
<dbReference type="EC" id="3.1.21.10" evidence="14 15"/>
<evidence type="ECO:0000256" key="9">
    <source>
        <dbReference type="ARBA" id="ARBA00022842"/>
    </source>
</evidence>
<dbReference type="RefSeq" id="WP_006706301.1">
    <property type="nucleotide sequence ID" value="NZ_AGCA01000131.1"/>
</dbReference>
<evidence type="ECO:0000256" key="7">
    <source>
        <dbReference type="ARBA" id="ARBA00022763"/>
    </source>
</evidence>
<sequence length="120" mass="13964">MNQYRLVLPYPPTLNTYWRHTRGKNYISQQGRRYRTEVMALIARENLALRLTSKLCVKVWVHVPDRRKRDLDNLLKAPLDALVQAGMIADDSLIDDLHIIRAEPMKGGKLEIRITEREAA</sequence>
<keyword evidence="7 15" id="KW-0227">DNA damage</keyword>
<evidence type="ECO:0000256" key="6">
    <source>
        <dbReference type="ARBA" id="ARBA00022759"/>
    </source>
</evidence>
<reference evidence="16 17" key="1">
    <citation type="journal article" date="2012" name="Genome Res.">
        <title>Genomic basis of endosymbiont-conferred protection against an insect parasitoid.</title>
        <authorList>
            <person name="Hansen A.K."/>
            <person name="Vorburger C."/>
            <person name="Moran N.A."/>
        </authorList>
    </citation>
    <scope>NUCLEOTIDE SEQUENCE [LARGE SCALE GENOMIC DNA]</scope>
    <source>
        <strain evidence="17">R5.15</strain>
    </source>
</reference>
<evidence type="ECO:0000313" key="16">
    <source>
        <dbReference type="EMBL" id="EGY29421.1"/>
    </source>
</evidence>
<dbReference type="GO" id="GO:0008821">
    <property type="term" value="F:crossover junction DNA endonuclease activity"/>
    <property type="evidence" value="ECO:0007669"/>
    <property type="project" value="UniProtKB-EC"/>
</dbReference>
<comment type="function">
    <text evidence="15">Endonuclease that resolves Holliday junction intermediates made during homologous genetic recombination and DNA repair. Exhibits sequence and structure-selective cleavage of four-way DNA junctions, where it introduces symmetrical nicks in two strands of the same polarity at the 5' side of dinucleotides. Corrects the defects in genetic recombination and DNA repair associated with inactivation of ruvAB or ruvC.</text>
</comment>
<dbReference type="GO" id="GO:0000287">
    <property type="term" value="F:magnesium ion binding"/>
    <property type="evidence" value="ECO:0007669"/>
    <property type="project" value="InterPro"/>
</dbReference>
<evidence type="ECO:0000256" key="13">
    <source>
        <dbReference type="ARBA" id="ARBA00029354"/>
    </source>
</evidence>
<evidence type="ECO:0000313" key="17">
    <source>
        <dbReference type="Proteomes" id="UP000004116"/>
    </source>
</evidence>
<evidence type="ECO:0000256" key="12">
    <source>
        <dbReference type="ARBA" id="ARBA00024745"/>
    </source>
</evidence>
<comment type="subunit">
    <text evidence="2">Homodimer.</text>
</comment>
<evidence type="ECO:0000256" key="10">
    <source>
        <dbReference type="ARBA" id="ARBA00023172"/>
    </source>
</evidence>
<dbReference type="Pfam" id="PF05866">
    <property type="entry name" value="RusA"/>
    <property type="match status" value="1"/>
</dbReference>
<dbReference type="PATRIC" id="fig|1005043.3.peg.557"/>
<dbReference type="InterPro" id="IPR008822">
    <property type="entry name" value="Endonuclease_RusA-like"/>
</dbReference>
<comment type="similarity">
    <text evidence="15">Belongs to the rusA family.</text>
</comment>
<proteinExistence type="inferred from homology"/>
<comment type="cofactor">
    <cofactor evidence="1">
        <name>Mg(2+)</name>
        <dbReference type="ChEBI" id="CHEBI:18420"/>
    </cofactor>
</comment>